<keyword evidence="13" id="KW-1185">Reference proteome</keyword>
<dbReference type="EnsemblPlants" id="PGSC0003DMT400042758">
    <property type="protein sequence ID" value="PGSC0003DMT400042758"/>
    <property type="gene ID" value="PGSC0003DMG400016601"/>
</dbReference>
<dbReference type="PANTHER" id="PTHR23155">
    <property type="entry name" value="DISEASE RESISTANCE PROTEIN RP"/>
    <property type="match status" value="1"/>
</dbReference>
<evidence type="ECO:0000256" key="5">
    <source>
        <dbReference type="ARBA" id="ARBA00022741"/>
    </source>
</evidence>
<name>M1BDM1_SOLTU</name>
<evidence type="ECO:0000259" key="10">
    <source>
        <dbReference type="Pfam" id="PF00931"/>
    </source>
</evidence>
<reference evidence="13" key="1">
    <citation type="journal article" date="2011" name="Nature">
        <title>Genome sequence and analysis of the tuber crop potato.</title>
        <authorList>
            <consortium name="The Potato Genome Sequencing Consortium"/>
        </authorList>
    </citation>
    <scope>NUCLEOTIDE SEQUENCE [LARGE SCALE GENOMIC DNA]</scope>
    <source>
        <strain evidence="13">cv. DM1-3 516 R44</strain>
    </source>
</reference>
<reference evidence="12" key="2">
    <citation type="submission" date="2015-06" db="UniProtKB">
        <authorList>
            <consortium name="EnsemblPlants"/>
        </authorList>
    </citation>
    <scope>IDENTIFICATION</scope>
    <source>
        <strain evidence="12">DM1-3 516 R44</strain>
    </source>
</reference>
<evidence type="ECO:0000256" key="2">
    <source>
        <dbReference type="ARBA" id="ARBA00008894"/>
    </source>
</evidence>
<evidence type="ECO:0000256" key="3">
    <source>
        <dbReference type="ARBA" id="ARBA00022614"/>
    </source>
</evidence>
<evidence type="ECO:0000256" key="7">
    <source>
        <dbReference type="ARBA" id="ARBA00022840"/>
    </source>
</evidence>
<dbReference type="Gene3D" id="3.80.10.10">
    <property type="entry name" value="Ribonuclease Inhibitor"/>
    <property type="match status" value="2"/>
</dbReference>
<feature type="domain" description="Disease resistance protein winged helix" evidence="11">
    <location>
        <begin position="2011"/>
        <end position="2074"/>
    </location>
</feature>
<dbReference type="FunFam" id="1.10.10.10:FF:000322">
    <property type="entry name" value="Probable disease resistance protein At1g63360"/>
    <property type="match status" value="2"/>
</dbReference>
<dbReference type="Proteomes" id="UP000011115">
    <property type="component" value="Unassembled WGS sequence"/>
</dbReference>
<dbReference type="Gene3D" id="1.10.10.10">
    <property type="entry name" value="Winged helix-like DNA-binding domain superfamily/Winged helix DNA-binding domain"/>
    <property type="match status" value="2"/>
</dbReference>
<keyword evidence="9" id="KW-0472">Membrane</keyword>
<keyword evidence="4" id="KW-0677">Repeat</keyword>
<dbReference type="PANTHER" id="PTHR23155:SF1228">
    <property type="entry name" value="NB-ARC DOMAIN CONTAINING PROTEIN, EXPRESSED"/>
    <property type="match status" value="1"/>
</dbReference>
<dbReference type="InParanoid" id="M1BDM1"/>
<dbReference type="FunFam" id="3.40.50.300:FF:001091">
    <property type="entry name" value="Probable disease resistance protein At1g61300"/>
    <property type="match status" value="2"/>
</dbReference>
<keyword evidence="7" id="KW-0067">ATP-binding</keyword>
<dbReference type="InterPro" id="IPR038005">
    <property type="entry name" value="RX-like_CC"/>
</dbReference>
<dbReference type="InterPro" id="IPR042197">
    <property type="entry name" value="Apaf_helical"/>
</dbReference>
<evidence type="ECO:0000313" key="13">
    <source>
        <dbReference type="Proteomes" id="UP000011115"/>
    </source>
</evidence>
<evidence type="ECO:0000256" key="8">
    <source>
        <dbReference type="ARBA" id="ARBA00023054"/>
    </source>
</evidence>
<dbReference type="eggNOG" id="KOG4658">
    <property type="taxonomic scope" value="Eukaryota"/>
</dbReference>
<dbReference type="OMA" id="NIWADER"/>
<keyword evidence="8" id="KW-0175">Coiled coil</keyword>
<dbReference type="InterPro" id="IPR044974">
    <property type="entry name" value="Disease_R_plants"/>
</dbReference>
<dbReference type="PaxDb" id="4113-PGSC0003DMT400042758"/>
<evidence type="ECO:0000256" key="9">
    <source>
        <dbReference type="ARBA" id="ARBA00023136"/>
    </source>
</evidence>
<sequence length="2477" mass="287382">MAENEIEEMLNHLRRIKSGGNLDSTKIDQIKGLEMMLRILRTFIKYHHVLFRESLVKHTKNAKSTMAVLNWVLDGIPDECKTNLNLERLESHLLEFLERNTILSYNYELNDFDMSECMDYAGKNLNDVLLFGLERARSDPPEENHEIHRFLKELKVVQKKLRFLTYLYATEINGYVNHEKLECLETRIQFMANNVGHLCLALSNLVNDIDEDEDVDEYEDLLNTPPYLLFLIVLVELEMKKIFLSELKASKFTNSRTFKDKKLPKGFSHHLHKLLMYLRKEKLENFPDDVSAQNIDVAIEFLLVFLDADVSNHVINGNWLNEVMEKVGVIAGYALYVIEKLLPSSINKDDTSKISRCSIQILEKTEDLKAQVETYYKSLTFTPSQLPTVGGWTFLDSIIRKLNEMSKCKFSLDFLMKSLLGNLEKELSTLTSILEKDLSSLSSIFRDVVEVHHEHEILQDLHRRTINLAHEAEVAIDSILAHNNLFWHIFCSLPTILKEIKQINVQVTEMWSTEVALKPCYAVAPFKHQPTQRSNLVTDEEIVGFENDTEIMIKYLIRGANELDVIPIVGMGGQGKTTIARKVYNIDNIVCHFDVRAWCIVSQTYNRRKLLQEILSQVTGSKDKGDKDDILADELRKSLMGKRYLIVLDDMWDYMAWDDLRLSFPDFRNRSRIVVTTRLEKVGEQVKYHTDPYSLRFLTTEESCQLLQKKVFPEEDCPPELQDVSQAVAETCKGLPLVVVLVAGIIKKRKMEESWWNEVKDSLFDYLDCESEGYSLSTMQLSYYNLTDCLKPCLLYMGMFQEDAIIPVSELISLWIAEGLVQNIESGRLMEEAAEGYLMDLIHSNVVMVSKRSYNGKVKYCQVHDVVLHFCLEKSREEKFMLAVKGHYSQFQPFEWKESRVSFSFIKEVSKFASLVSKTRKPFHQHLRSLIAINDLELIDGIPFCQILKLRLLKVLDLTSHEVGYLSSATFKPLNHLKYLAVCAKKFYFHPESHLPSLETLIVNSYLDNVQLPASFWEMEKLRHVKIWNAKFDLEEDNPGLFEGSSELENLRILKYVKFRIDEGDKVDVLSRRCPNLQKLNIDFEYWGSKNSADLFCLTLENLTQLQYLFLYIERPNIISGLQLPSNLKKLVLCGIDIENLVSFIAGLPSLEYLQLLEPYNFFQSRDWCLGDITFHNLKCLKLSRLNISRWDASEESFPQLKTLVIERCDHLKEIPLTFADILTLKQIKLIWCENKSLEASAVRIKEEVKDIEGCDRIDLIITKMAQNEIEEMLANLRRMKSNGSQSSLRINRIEKLEMVLRVLRTFIKCHRVLFSDSSVKLTKNAKSIVRMLRRVFQGTSYIKVDKYSYELIRERQVPHLLEFFEGNTNFSYNYELNDFDLSEYMDCLGKNLNDMIMMFLERVRYDPPEENLAIFRFIMQLKIVHKKMKFLRYLYATEINSYVDDEKLECLETRIQFMASNVGQLCLSVTVNVVADFVDNTHKDEVEPYGLQTFIQSKTFKDKKLPKEFSHHLHSLLMYLRNKKLENFPDNISAQNIDVAIEFLLVFLDADLSNHVSNGNWLNEVMEKVGAIAGDVVYVIQKLLPSSINKDDTSKISLCSLQILEKTKDLKAQVETYYKSLKFTPSQFSTFGGSSFLDSLSRKLNEMTKSKSGLDFLMKPLLGNLEKELSSLTSILEKELSFIFINVAKVHHKHKISKVLHRRTINLAYEFEVAIDSILSQYNSFLHIFCSLPSILKEIKQINAEVTEMWSADVALKPCYVVAPFKHLPTQHNNPVIDEEIVGFGKDTERMIQFLIRGTNELDVVPIVGMGGQGKTTIARKVYNSDNIVSHFDVRAWCIVSQTYNRRKLLQEIFSQVTCSKDKGDTDDILADMLRKSLLGKRYLIVLDDMWDCMAWDDLRHCFPDVGKRSRIVITTRLENVGKKVKYHTDPYSLPFLTTEQSFQLLQRKVFQQEGVIKKRKSEESWWNEVKDALFDYLDRESEENSHATMQLSFDYLPDCLKPCLLYMGMFPEDARIRVSTLISLWVAEGFVQNIEFAEDYLMDLISSNVVMVSMKSYNEKVKICQVHDVVFQFCLEKSREEKFMLAVKGHDSQLQPLDWKGSRVRFSFSKELSKFASLGSKTRKPFHQHLRSLITTNQGKSFDGIPFRQVSELRLLKILDLSSHEVLYLSTATFEPPNHLQYLSVWANIFYFHPETHLPHIETLIVKSNATVLLPASFWEMEKLRHVEIANAKFDLGEDRQRIFEGSSKLENLRILRHVRFTILEVDRVDVLLRRCPNLQQLEITFVRVDGFVEDTCLILESLTQLQILHLTIESFVSELHLPSNIKKLVLKGGCFMESAIYFIAGLPSLEYLQLEDVDFVKWIYTYLEGWYLQDITFDKLKLLKLVWLDISRWDASEESFPLLEKLVIKKCDNLEEIPLSLADIPTLKPIRLIRCNNKSQEASAVRIKQEVEENEGNDRIVIIAEDRSGNIRKL</sequence>
<protein>
    <submittedName>
        <fullName evidence="12">Tospovirus resistance protein A</fullName>
    </submittedName>
</protein>
<feature type="domain" description="NB-ARC" evidence="10">
    <location>
        <begin position="547"/>
        <end position="716"/>
    </location>
</feature>
<accession>M1BDM1</accession>
<dbReference type="Pfam" id="PF23559">
    <property type="entry name" value="WHD_DRP"/>
    <property type="match status" value="2"/>
</dbReference>
<evidence type="ECO:0000256" key="1">
    <source>
        <dbReference type="ARBA" id="ARBA00004170"/>
    </source>
</evidence>
<dbReference type="Gene3D" id="1.10.8.430">
    <property type="entry name" value="Helical domain of apoptotic protease-activating factors"/>
    <property type="match status" value="1"/>
</dbReference>
<dbReference type="Gramene" id="PGSC0003DMT400042758">
    <property type="protein sequence ID" value="PGSC0003DMT400042758"/>
    <property type="gene ID" value="PGSC0003DMG400016601"/>
</dbReference>
<feature type="domain" description="Disease resistance protein winged helix" evidence="11">
    <location>
        <begin position="799"/>
        <end position="868"/>
    </location>
</feature>
<dbReference type="CDD" id="cd14798">
    <property type="entry name" value="RX-CC_like"/>
    <property type="match status" value="2"/>
</dbReference>
<evidence type="ECO:0000256" key="6">
    <source>
        <dbReference type="ARBA" id="ARBA00022821"/>
    </source>
</evidence>
<dbReference type="Pfam" id="PF00931">
    <property type="entry name" value="NB-ARC"/>
    <property type="match status" value="2"/>
</dbReference>
<dbReference type="HOGENOM" id="CLU_228700_0_0_1"/>
<evidence type="ECO:0000256" key="4">
    <source>
        <dbReference type="ARBA" id="ARBA00022737"/>
    </source>
</evidence>
<dbReference type="GO" id="GO:0005524">
    <property type="term" value="F:ATP binding"/>
    <property type="evidence" value="ECO:0007669"/>
    <property type="project" value="UniProtKB-KW"/>
</dbReference>
<keyword evidence="3" id="KW-0433">Leucine-rich repeat</keyword>
<dbReference type="InterPro" id="IPR002182">
    <property type="entry name" value="NB-ARC"/>
</dbReference>
<comment type="similarity">
    <text evidence="2">Belongs to the disease resistance NB-LRR family.</text>
</comment>
<dbReference type="GO" id="GO:0051607">
    <property type="term" value="P:defense response to virus"/>
    <property type="evidence" value="ECO:0007669"/>
    <property type="project" value="UniProtKB-ARBA"/>
</dbReference>
<dbReference type="SUPFAM" id="SSF52058">
    <property type="entry name" value="L domain-like"/>
    <property type="match status" value="2"/>
</dbReference>
<dbReference type="GO" id="GO:0016020">
    <property type="term" value="C:membrane"/>
    <property type="evidence" value="ECO:0007669"/>
    <property type="project" value="UniProtKB-SubCell"/>
</dbReference>
<dbReference type="InterPro" id="IPR036388">
    <property type="entry name" value="WH-like_DNA-bd_sf"/>
</dbReference>
<dbReference type="InterPro" id="IPR027417">
    <property type="entry name" value="P-loop_NTPase"/>
</dbReference>
<dbReference type="PRINTS" id="PR00364">
    <property type="entry name" value="DISEASERSIST"/>
</dbReference>
<keyword evidence="6" id="KW-0611">Plant defense</keyword>
<dbReference type="Gene3D" id="3.40.50.300">
    <property type="entry name" value="P-loop containing nucleotide triphosphate hydrolases"/>
    <property type="match status" value="2"/>
</dbReference>
<comment type="subcellular location">
    <subcellularLocation>
        <location evidence="1">Membrane</location>
        <topology evidence="1">Peripheral membrane protein</topology>
    </subcellularLocation>
</comment>
<evidence type="ECO:0000313" key="12">
    <source>
        <dbReference type="EnsemblPlants" id="PGSC0003DMT400042758"/>
    </source>
</evidence>
<dbReference type="InterPro" id="IPR058922">
    <property type="entry name" value="WHD_DRP"/>
</dbReference>
<keyword evidence="5" id="KW-0547">Nucleotide-binding</keyword>
<dbReference type="GO" id="GO:0043531">
    <property type="term" value="F:ADP binding"/>
    <property type="evidence" value="ECO:0007669"/>
    <property type="project" value="InterPro"/>
</dbReference>
<evidence type="ECO:0000259" key="11">
    <source>
        <dbReference type="Pfam" id="PF23559"/>
    </source>
</evidence>
<feature type="domain" description="NB-ARC" evidence="10">
    <location>
        <begin position="1788"/>
        <end position="1955"/>
    </location>
</feature>
<organism evidence="12 13">
    <name type="scientific">Solanum tuberosum</name>
    <name type="common">Potato</name>
    <dbReference type="NCBI Taxonomy" id="4113"/>
    <lineage>
        <taxon>Eukaryota</taxon>
        <taxon>Viridiplantae</taxon>
        <taxon>Streptophyta</taxon>
        <taxon>Embryophyta</taxon>
        <taxon>Tracheophyta</taxon>
        <taxon>Spermatophyta</taxon>
        <taxon>Magnoliopsida</taxon>
        <taxon>eudicotyledons</taxon>
        <taxon>Gunneridae</taxon>
        <taxon>Pentapetalae</taxon>
        <taxon>asterids</taxon>
        <taxon>lamiids</taxon>
        <taxon>Solanales</taxon>
        <taxon>Solanaceae</taxon>
        <taxon>Solanoideae</taxon>
        <taxon>Solaneae</taxon>
        <taxon>Solanum</taxon>
    </lineage>
</organism>
<dbReference type="InterPro" id="IPR032675">
    <property type="entry name" value="LRR_dom_sf"/>
</dbReference>
<proteinExistence type="inferred from homology"/>
<dbReference type="SUPFAM" id="SSF52540">
    <property type="entry name" value="P-loop containing nucleoside triphosphate hydrolases"/>
    <property type="match status" value="2"/>
</dbReference>